<evidence type="ECO:0000259" key="6">
    <source>
        <dbReference type="Pfam" id="PF02709"/>
    </source>
</evidence>
<evidence type="ECO:0000256" key="3">
    <source>
        <dbReference type="ARBA" id="ARBA00022676"/>
    </source>
</evidence>
<keyword evidence="4" id="KW-0808">Transferase</keyword>
<comment type="subcellular location">
    <subcellularLocation>
        <location evidence="1">Cell membrane</location>
    </subcellularLocation>
</comment>
<dbReference type="InterPro" id="IPR029044">
    <property type="entry name" value="Nucleotide-diphossugar_trans"/>
</dbReference>
<evidence type="ECO:0000256" key="2">
    <source>
        <dbReference type="ARBA" id="ARBA00022475"/>
    </source>
</evidence>
<dbReference type="AlphaFoldDB" id="A0AA91DHB0"/>
<dbReference type="Pfam" id="PF02709">
    <property type="entry name" value="Glyco_transf_7C"/>
    <property type="match status" value="1"/>
</dbReference>
<evidence type="ECO:0000256" key="1">
    <source>
        <dbReference type="ARBA" id="ARBA00004236"/>
    </source>
</evidence>
<dbReference type="GO" id="GO:0016757">
    <property type="term" value="F:glycosyltransferase activity"/>
    <property type="evidence" value="ECO:0007669"/>
    <property type="project" value="UniProtKB-KW"/>
</dbReference>
<accession>A0AA91DHB0</accession>
<gene>
    <name evidence="7" type="ORF">A3K87_31590</name>
</gene>
<feature type="domain" description="Galactosyltransferase C-terminal" evidence="6">
    <location>
        <begin position="168"/>
        <end position="211"/>
    </location>
</feature>
<keyword evidence="2" id="KW-1003">Cell membrane</keyword>
<dbReference type="SUPFAM" id="SSF53448">
    <property type="entry name" value="Nucleotide-diphospho-sugar transferases"/>
    <property type="match status" value="2"/>
</dbReference>
<dbReference type="Pfam" id="PF13704">
    <property type="entry name" value="Glyco_tranf_2_4"/>
    <property type="match status" value="1"/>
</dbReference>
<comment type="caution">
    <text evidence="7">The sequence shown here is derived from an EMBL/GenBank/DDBJ whole genome shotgun (WGS) entry which is preliminary data.</text>
</comment>
<proteinExistence type="predicted"/>
<evidence type="ECO:0000256" key="5">
    <source>
        <dbReference type="ARBA" id="ARBA00023136"/>
    </source>
</evidence>
<sequence length="583" mass="65019">MTAPGAARPWLSVVMPFYRKLAEFERVVALNAPFWSRPGIEVVIALDDASEEKGLRQLLARFPGVAWTLLANDRAHAWRPPSCAINAGVRHSAGRFVFVHSPESAYVGDAPAIALHAAMQGGRGVAVGRVGFARFDELDAAPEPDAHAMHVALATLFAHAVPDALYLRTFYGSLCCAREAFDAVGGYDESLARWGGDDDNFRVRLEMAGWQLLACADLKLLHLSFEARDGSEQFDPDNDWACCTPATARANEGAERRAWGCDFTRIARTDAAALPPSPQDAPPWLRPAPVFAMGSRLQCEICARMVHHEPAPHFHCPRCSKEAPRRLTARPRIVCVMQLRNEARLLEGCLAHLRAHVDGFVLLDDGSTDETAHIARREPKLLELLSNPPAPAQRHAWNERENRRRLLECARAHGAGWVLACDADERYETLFLDNLNAIVDSLSETQLSCLSVAMRELWDAPDRFRIDGPWAHKSRACLFRLPQEITFAQAPALHGAWYPDAVAQHGVMYRSYYRLYHLKMIRREDRVARRDLYRRLDPERRLQPMGYDYLAEEGPALRLAAVAPGRGYALASLPKDLAALLQA</sequence>
<keyword evidence="5" id="KW-0472">Membrane</keyword>
<dbReference type="Proteomes" id="UP000077852">
    <property type="component" value="Unassembled WGS sequence"/>
</dbReference>
<evidence type="ECO:0000313" key="8">
    <source>
        <dbReference type="Proteomes" id="UP000077852"/>
    </source>
</evidence>
<dbReference type="GO" id="GO:0005886">
    <property type="term" value="C:plasma membrane"/>
    <property type="evidence" value="ECO:0007669"/>
    <property type="project" value="UniProtKB-SubCell"/>
</dbReference>
<dbReference type="RefSeq" id="WP_081271555.1">
    <property type="nucleotide sequence ID" value="NZ_LVHG01000104.1"/>
</dbReference>
<keyword evidence="3" id="KW-0328">Glycosyltransferase</keyword>
<reference evidence="7 8" key="1">
    <citation type="submission" date="2016-03" db="EMBL/GenBank/DDBJ databases">
        <title>Genome sequence of Variovorax paradoxus KB5.</title>
        <authorList>
            <person name="Jeong H."/>
            <person name="Hong C.E."/>
            <person name="Jo S.H."/>
            <person name="Park J.M."/>
        </authorList>
    </citation>
    <scope>NUCLEOTIDE SEQUENCE [LARGE SCALE GENOMIC DNA]</scope>
    <source>
        <strain evidence="7 8">KB5</strain>
    </source>
</reference>
<organism evidence="7 8">
    <name type="scientific">Variovorax paradoxus</name>
    <dbReference type="NCBI Taxonomy" id="34073"/>
    <lineage>
        <taxon>Bacteria</taxon>
        <taxon>Pseudomonadati</taxon>
        <taxon>Pseudomonadota</taxon>
        <taxon>Betaproteobacteria</taxon>
        <taxon>Burkholderiales</taxon>
        <taxon>Comamonadaceae</taxon>
        <taxon>Variovorax</taxon>
    </lineage>
</organism>
<dbReference type="InterPro" id="IPR027791">
    <property type="entry name" value="Galactosyl_T_C"/>
</dbReference>
<evidence type="ECO:0000256" key="4">
    <source>
        <dbReference type="ARBA" id="ARBA00022679"/>
    </source>
</evidence>
<name>A0AA91DHB0_VARPD</name>
<evidence type="ECO:0000313" key="7">
    <source>
        <dbReference type="EMBL" id="OAK55503.1"/>
    </source>
</evidence>
<dbReference type="PANTHER" id="PTHR43646">
    <property type="entry name" value="GLYCOSYLTRANSFERASE"/>
    <property type="match status" value="1"/>
</dbReference>
<dbReference type="EMBL" id="LVHG01000104">
    <property type="protein sequence ID" value="OAK55503.1"/>
    <property type="molecule type" value="Genomic_DNA"/>
</dbReference>
<dbReference type="PANTHER" id="PTHR43646:SF2">
    <property type="entry name" value="GLYCOSYLTRANSFERASE 2-LIKE DOMAIN-CONTAINING PROTEIN"/>
    <property type="match status" value="1"/>
</dbReference>
<protein>
    <recommendedName>
        <fullName evidence="6">Galactosyltransferase C-terminal domain-containing protein</fullName>
    </recommendedName>
</protein>
<dbReference type="Gene3D" id="3.90.550.10">
    <property type="entry name" value="Spore Coat Polysaccharide Biosynthesis Protein SpsA, Chain A"/>
    <property type="match status" value="2"/>
</dbReference>